<dbReference type="Gene3D" id="1.10.1740.10">
    <property type="match status" value="1"/>
</dbReference>
<dbReference type="InterPro" id="IPR007627">
    <property type="entry name" value="RNA_pol_sigma70_r2"/>
</dbReference>
<dbReference type="Gene3D" id="1.10.10.10">
    <property type="entry name" value="Winged helix-like DNA-binding domain superfamily/Winged helix DNA-binding domain"/>
    <property type="match status" value="1"/>
</dbReference>
<dbReference type="Pfam" id="PF08281">
    <property type="entry name" value="Sigma70_r4_2"/>
    <property type="match status" value="1"/>
</dbReference>
<dbReference type="InterPro" id="IPR014284">
    <property type="entry name" value="RNA_pol_sigma-70_dom"/>
</dbReference>
<evidence type="ECO:0000256" key="5">
    <source>
        <dbReference type="ARBA" id="ARBA00023163"/>
    </source>
</evidence>
<comment type="caution">
    <text evidence="8">The sequence shown here is derived from an EMBL/GenBank/DDBJ whole genome shotgun (WGS) entry which is preliminary data.</text>
</comment>
<organism evidence="8 9">
    <name type="scientific">Microlunatus aurantiacus</name>
    <dbReference type="NCBI Taxonomy" id="446786"/>
    <lineage>
        <taxon>Bacteria</taxon>
        <taxon>Bacillati</taxon>
        <taxon>Actinomycetota</taxon>
        <taxon>Actinomycetes</taxon>
        <taxon>Propionibacteriales</taxon>
        <taxon>Propionibacteriaceae</taxon>
        <taxon>Microlunatus</taxon>
    </lineage>
</organism>
<dbReference type="InterPro" id="IPR013249">
    <property type="entry name" value="RNA_pol_sigma70_r4_t2"/>
</dbReference>
<dbReference type="EMBL" id="BAAAYX010000004">
    <property type="protein sequence ID" value="GAA3703072.1"/>
    <property type="molecule type" value="Genomic_DNA"/>
</dbReference>
<keyword evidence="3" id="KW-0731">Sigma factor</keyword>
<evidence type="ECO:0000256" key="3">
    <source>
        <dbReference type="ARBA" id="ARBA00023082"/>
    </source>
</evidence>
<dbReference type="Pfam" id="PF04542">
    <property type="entry name" value="Sigma70_r2"/>
    <property type="match status" value="1"/>
</dbReference>
<evidence type="ECO:0008006" key="10">
    <source>
        <dbReference type="Google" id="ProtNLM"/>
    </source>
</evidence>
<feature type="domain" description="RNA polymerase sigma-70 region 2" evidence="6">
    <location>
        <begin position="53"/>
        <end position="121"/>
    </location>
</feature>
<keyword evidence="9" id="KW-1185">Reference proteome</keyword>
<dbReference type="InterPro" id="IPR039425">
    <property type="entry name" value="RNA_pol_sigma-70-like"/>
</dbReference>
<proteinExistence type="inferred from homology"/>
<comment type="similarity">
    <text evidence="1">Belongs to the sigma-70 factor family. ECF subfamily.</text>
</comment>
<evidence type="ECO:0000259" key="7">
    <source>
        <dbReference type="Pfam" id="PF08281"/>
    </source>
</evidence>
<dbReference type="RefSeq" id="WP_344812267.1">
    <property type="nucleotide sequence ID" value="NZ_BAAAYX010000004.1"/>
</dbReference>
<feature type="domain" description="RNA polymerase sigma factor 70 region 4 type 2" evidence="7">
    <location>
        <begin position="155"/>
        <end position="205"/>
    </location>
</feature>
<gene>
    <name evidence="8" type="ORF">GCM10022204_20290</name>
</gene>
<evidence type="ECO:0000256" key="2">
    <source>
        <dbReference type="ARBA" id="ARBA00023015"/>
    </source>
</evidence>
<evidence type="ECO:0000313" key="8">
    <source>
        <dbReference type="EMBL" id="GAA3703072.1"/>
    </source>
</evidence>
<accession>A0ABP7DDB2</accession>
<dbReference type="SUPFAM" id="SSF88659">
    <property type="entry name" value="Sigma3 and sigma4 domains of RNA polymerase sigma factors"/>
    <property type="match status" value="1"/>
</dbReference>
<evidence type="ECO:0000256" key="1">
    <source>
        <dbReference type="ARBA" id="ARBA00010641"/>
    </source>
</evidence>
<dbReference type="InterPro" id="IPR013325">
    <property type="entry name" value="RNA_pol_sigma_r2"/>
</dbReference>
<reference evidence="9" key="1">
    <citation type="journal article" date="2019" name="Int. J. Syst. Evol. Microbiol.">
        <title>The Global Catalogue of Microorganisms (GCM) 10K type strain sequencing project: providing services to taxonomists for standard genome sequencing and annotation.</title>
        <authorList>
            <consortium name="The Broad Institute Genomics Platform"/>
            <consortium name="The Broad Institute Genome Sequencing Center for Infectious Disease"/>
            <person name="Wu L."/>
            <person name="Ma J."/>
        </authorList>
    </citation>
    <scope>NUCLEOTIDE SEQUENCE [LARGE SCALE GENOMIC DNA]</scope>
    <source>
        <strain evidence="9">JCM 16548</strain>
    </source>
</reference>
<keyword evidence="5" id="KW-0804">Transcription</keyword>
<name>A0ABP7DDB2_9ACTN</name>
<dbReference type="PANTHER" id="PTHR43133:SF50">
    <property type="entry name" value="ECF RNA POLYMERASE SIGMA FACTOR SIGM"/>
    <property type="match status" value="1"/>
</dbReference>
<dbReference type="NCBIfam" id="NF007225">
    <property type="entry name" value="PRK09643.1"/>
    <property type="match status" value="1"/>
</dbReference>
<evidence type="ECO:0000259" key="6">
    <source>
        <dbReference type="Pfam" id="PF04542"/>
    </source>
</evidence>
<sequence length="239" mass="25918">MRGGAGAPTSPPDVARSATVLPVATTAPADLPDGDAALLAAHVAGDPNAFATLVHRHQNRLWAVALRMMRNPHDAADALQDAYLAAFRRANGFRGESQVSTWLHRIVVNACLDRLRKQQRRQSEQPLPTDPDRTAELVAETVPDPVEQQELHDHLASALAQLNDDQRAALVLVDVEGYPVEEAAALLGVPAGTVKSRCARGRARLAVLLRRRATADDVGDVADRERIRDRVRNDGRGVR</sequence>
<protein>
    <recommendedName>
        <fullName evidence="10">RNA polymerase, sigma subunit, ECF family</fullName>
    </recommendedName>
</protein>
<dbReference type="InterPro" id="IPR036388">
    <property type="entry name" value="WH-like_DNA-bd_sf"/>
</dbReference>
<dbReference type="PANTHER" id="PTHR43133">
    <property type="entry name" value="RNA POLYMERASE ECF-TYPE SIGMA FACTO"/>
    <property type="match status" value="1"/>
</dbReference>
<dbReference type="InterPro" id="IPR013324">
    <property type="entry name" value="RNA_pol_sigma_r3/r4-like"/>
</dbReference>
<keyword evidence="4" id="KW-0238">DNA-binding</keyword>
<dbReference type="Proteomes" id="UP001500051">
    <property type="component" value="Unassembled WGS sequence"/>
</dbReference>
<dbReference type="CDD" id="cd06171">
    <property type="entry name" value="Sigma70_r4"/>
    <property type="match status" value="1"/>
</dbReference>
<evidence type="ECO:0000256" key="4">
    <source>
        <dbReference type="ARBA" id="ARBA00023125"/>
    </source>
</evidence>
<evidence type="ECO:0000313" key="9">
    <source>
        <dbReference type="Proteomes" id="UP001500051"/>
    </source>
</evidence>
<dbReference type="NCBIfam" id="TIGR02937">
    <property type="entry name" value="sigma70-ECF"/>
    <property type="match status" value="1"/>
</dbReference>
<keyword evidence="2" id="KW-0805">Transcription regulation</keyword>
<dbReference type="SUPFAM" id="SSF88946">
    <property type="entry name" value="Sigma2 domain of RNA polymerase sigma factors"/>
    <property type="match status" value="1"/>
</dbReference>